<evidence type="ECO:0000256" key="1">
    <source>
        <dbReference type="ARBA" id="ARBA00006787"/>
    </source>
</evidence>
<evidence type="ECO:0000313" key="8">
    <source>
        <dbReference type="WBParaSite" id="TCNE_0001357901-mRNA-1"/>
    </source>
</evidence>
<accession>A0A183UYK9</accession>
<organism evidence="7 8">
    <name type="scientific">Toxocara canis</name>
    <name type="common">Canine roundworm</name>
    <dbReference type="NCBI Taxonomy" id="6265"/>
    <lineage>
        <taxon>Eukaryota</taxon>
        <taxon>Metazoa</taxon>
        <taxon>Ecdysozoa</taxon>
        <taxon>Nematoda</taxon>
        <taxon>Chromadorea</taxon>
        <taxon>Rhabditida</taxon>
        <taxon>Spirurina</taxon>
        <taxon>Ascaridomorpha</taxon>
        <taxon>Ascaridoidea</taxon>
        <taxon>Toxocaridae</taxon>
        <taxon>Toxocara</taxon>
    </lineage>
</organism>
<dbReference type="PANTHER" id="PTHR10543:SF24">
    <property type="entry name" value="CAROTENOID ISOMEROOXYGENASE"/>
    <property type="match status" value="1"/>
</dbReference>
<evidence type="ECO:0000256" key="4">
    <source>
        <dbReference type="ARBA" id="ARBA00023004"/>
    </source>
</evidence>
<evidence type="ECO:0000313" key="6">
    <source>
        <dbReference type="EMBL" id="VDM44900.1"/>
    </source>
</evidence>
<sequence length="528" mass="60891">MPSYAKLFENFVDIEQQTLCDIEGKLPTWLKGTLFRNGPGMFSIGDHSFEHLFDGLAYIQRYHFENGKAFYNAKFLRSDTYKRNIKANRIVATEFGTKRSLDPTENIFRRFVTYFEIGPQTDNTLINILQCGDNIYATTEVPWMHKIDVVTLDSLKRETLKEYVNVDTVTAHQHYDEEGNIYNIGTKFGRKAKYIFFKTPNPKFIKTNQEKSDFSTTTFLGEIKASDAMSPTYYHSFAMTSNYMILFESSLRIHIPTLLTTAVISKSYRDAFRYTEGQMTVVQILNHKSGKVFDVKIFASCFFTFHHANAYEKDEHLFIDYVRYDKVGTVEFLSLENMRSGKFTTLDDSQRSFLYRMIIPLNIPSECKPGTDLLQGKKFAGKCRFIKQSDGSFFALDEKLCEIPFEFPRYNYNAFNAKPYRFVYGAVLQPNKNSIDGLVKVDVEAKTTITWKRDNELQLCTEPVFVESPNAVNEDDGILLCPVLTTEEGGRPFILVVNAKDMSEAARCYVNCRLPFSFHGHFVHSLHK</sequence>
<evidence type="ECO:0000256" key="5">
    <source>
        <dbReference type="PIRSR" id="PIRSR604294-1"/>
    </source>
</evidence>
<dbReference type="GO" id="GO:0010436">
    <property type="term" value="F:carotenoid dioxygenase activity"/>
    <property type="evidence" value="ECO:0007669"/>
    <property type="project" value="TreeGrafter"/>
</dbReference>
<comment type="similarity">
    <text evidence="1">Belongs to the carotenoid oxygenase family.</text>
</comment>
<evidence type="ECO:0000256" key="2">
    <source>
        <dbReference type="ARBA" id="ARBA00022723"/>
    </source>
</evidence>
<dbReference type="PANTHER" id="PTHR10543">
    <property type="entry name" value="BETA-CAROTENE DIOXYGENASE"/>
    <property type="match status" value="1"/>
</dbReference>
<feature type="binding site" evidence="5">
    <location>
        <position position="306"/>
    </location>
    <ligand>
        <name>Fe cation</name>
        <dbReference type="ChEBI" id="CHEBI:24875"/>
        <note>catalytic</note>
    </ligand>
</feature>
<name>A0A183UYK9_TOXCA</name>
<dbReference type="GO" id="GO:0016121">
    <property type="term" value="P:carotene catabolic process"/>
    <property type="evidence" value="ECO:0007669"/>
    <property type="project" value="TreeGrafter"/>
</dbReference>
<dbReference type="Pfam" id="PF03055">
    <property type="entry name" value="RPE65"/>
    <property type="match status" value="1"/>
</dbReference>
<dbReference type="AlphaFoldDB" id="A0A183UYK9"/>
<evidence type="ECO:0000313" key="7">
    <source>
        <dbReference type="Proteomes" id="UP000050794"/>
    </source>
</evidence>
<feature type="binding site" evidence="5">
    <location>
        <position position="172"/>
    </location>
    <ligand>
        <name>Fe cation</name>
        <dbReference type="ChEBI" id="CHEBI:24875"/>
        <note>catalytic</note>
    </ligand>
</feature>
<feature type="binding site" evidence="5">
    <location>
        <position position="519"/>
    </location>
    <ligand>
        <name>Fe cation</name>
        <dbReference type="ChEBI" id="CHEBI:24875"/>
        <note>catalytic</note>
    </ligand>
</feature>
<dbReference type="InterPro" id="IPR004294">
    <property type="entry name" value="Carotenoid_Oase"/>
</dbReference>
<evidence type="ECO:0000256" key="3">
    <source>
        <dbReference type="ARBA" id="ARBA00023002"/>
    </source>
</evidence>
<keyword evidence="4 5" id="KW-0408">Iron</keyword>
<dbReference type="GO" id="GO:0003834">
    <property type="term" value="F:beta-carotene 15,15'-dioxygenase activity"/>
    <property type="evidence" value="ECO:0007669"/>
    <property type="project" value="TreeGrafter"/>
</dbReference>
<reference evidence="8" key="1">
    <citation type="submission" date="2016-06" db="UniProtKB">
        <authorList>
            <consortium name="WormBaseParasite"/>
        </authorList>
    </citation>
    <scope>IDENTIFICATION</scope>
</reference>
<comment type="cofactor">
    <cofactor evidence="5">
        <name>Fe(2+)</name>
        <dbReference type="ChEBI" id="CHEBI:29033"/>
    </cofactor>
    <text evidence="5">Binds 1 Fe(2+) ion per subunit.</text>
</comment>
<reference evidence="6 7" key="2">
    <citation type="submission" date="2018-11" db="EMBL/GenBank/DDBJ databases">
        <authorList>
            <consortium name="Pathogen Informatics"/>
        </authorList>
    </citation>
    <scope>NUCLEOTIDE SEQUENCE [LARGE SCALE GENOMIC DNA]</scope>
</reference>
<keyword evidence="3" id="KW-0560">Oxidoreductase</keyword>
<keyword evidence="2 5" id="KW-0479">Metal-binding</keyword>
<dbReference type="GO" id="GO:0046872">
    <property type="term" value="F:metal ion binding"/>
    <property type="evidence" value="ECO:0007669"/>
    <property type="project" value="UniProtKB-KW"/>
</dbReference>
<keyword evidence="7" id="KW-1185">Reference proteome</keyword>
<dbReference type="GO" id="GO:0042574">
    <property type="term" value="P:retinal metabolic process"/>
    <property type="evidence" value="ECO:0007669"/>
    <property type="project" value="TreeGrafter"/>
</dbReference>
<gene>
    <name evidence="6" type="ORF">TCNE_LOCUS13579</name>
</gene>
<proteinExistence type="inferred from homology"/>
<feature type="binding site" evidence="5">
    <location>
        <position position="235"/>
    </location>
    <ligand>
        <name>Fe cation</name>
        <dbReference type="ChEBI" id="CHEBI:24875"/>
        <note>catalytic</note>
    </ligand>
</feature>
<dbReference type="WBParaSite" id="TCNE_0001357901-mRNA-1">
    <property type="protein sequence ID" value="TCNE_0001357901-mRNA-1"/>
    <property type="gene ID" value="TCNE_0001357901"/>
</dbReference>
<dbReference type="EMBL" id="UYWY01021791">
    <property type="protein sequence ID" value="VDM44900.1"/>
    <property type="molecule type" value="Genomic_DNA"/>
</dbReference>
<protein>
    <submittedName>
        <fullName evidence="8">Beta,beta-carotene 15,15'-monooxygenase</fullName>
    </submittedName>
</protein>
<dbReference type="Proteomes" id="UP000050794">
    <property type="component" value="Unassembled WGS sequence"/>
</dbReference>